<keyword evidence="1" id="KW-0328">Glycosyltransferase</keyword>
<dbReference type="EMBL" id="BKZW01000001">
    <property type="protein sequence ID" value="GER87425.1"/>
    <property type="molecule type" value="Genomic_DNA"/>
</dbReference>
<evidence type="ECO:0000313" key="4">
    <source>
        <dbReference type="Proteomes" id="UP000326912"/>
    </source>
</evidence>
<evidence type="ECO:0000256" key="1">
    <source>
        <dbReference type="ARBA" id="ARBA00022676"/>
    </source>
</evidence>
<dbReference type="PANTHER" id="PTHR30160">
    <property type="entry name" value="TETRAACYLDISACCHARIDE 4'-KINASE-RELATED"/>
    <property type="match status" value="1"/>
</dbReference>
<dbReference type="Gene3D" id="3.40.50.2000">
    <property type="entry name" value="Glycogen Phosphorylase B"/>
    <property type="match status" value="2"/>
</dbReference>
<protein>
    <recommendedName>
        <fullName evidence="5">Glycosyl transferase</fullName>
    </recommendedName>
</protein>
<comment type="caution">
    <text evidence="3">The sequence shown here is derived from an EMBL/GenBank/DDBJ whole genome shotgun (WGS) entry which is preliminary data.</text>
</comment>
<proteinExistence type="predicted"/>
<keyword evidence="4" id="KW-1185">Reference proteome</keyword>
<sequence length="308" mass="33806">MRILVLRPGAIGDTLVTFPLLQRLQRTIPDLELTFVGNAAVLPLLQEFKLAQEVSNFEERLWSRLFLPADSRGQQLLHSKLQQIDCAICWLGDPEGTVKANLRFAGVSQIFIMPGRPGSRVSLPIVDYLATNIRHLVGPDISWQPPNAYAWPPNSESIRNHTIAIHPGSGGAAKCWPLTHFVELITALWQQATPVLICVGPAEQTRLLDLQNLLPEPPAPELLHMMQDAPLTLLAQTLRQCCGYVGNDSGITHLAALLGMPTLALFGPSNPTIWHPIGERVQIIHNPSLDTITPADVMAILALVLCQN</sequence>
<dbReference type="GO" id="GO:0008713">
    <property type="term" value="F:ADP-heptose-lipopolysaccharide heptosyltransferase activity"/>
    <property type="evidence" value="ECO:0007669"/>
    <property type="project" value="TreeGrafter"/>
</dbReference>
<evidence type="ECO:0008006" key="5">
    <source>
        <dbReference type="Google" id="ProtNLM"/>
    </source>
</evidence>
<keyword evidence="2" id="KW-0808">Transferase</keyword>
<name>A0A5J4KI69_9CHLR</name>
<dbReference type="Proteomes" id="UP000326912">
    <property type="component" value="Unassembled WGS sequence"/>
</dbReference>
<dbReference type="GO" id="GO:0005829">
    <property type="term" value="C:cytosol"/>
    <property type="evidence" value="ECO:0007669"/>
    <property type="project" value="TreeGrafter"/>
</dbReference>
<evidence type="ECO:0000256" key="2">
    <source>
        <dbReference type="ARBA" id="ARBA00022679"/>
    </source>
</evidence>
<dbReference type="CDD" id="cd03789">
    <property type="entry name" value="GT9_LPS_heptosyltransferase"/>
    <property type="match status" value="1"/>
</dbReference>
<dbReference type="RefSeq" id="WP_151755431.1">
    <property type="nucleotide sequence ID" value="NZ_BKZW01000001.1"/>
</dbReference>
<dbReference type="SUPFAM" id="SSF53756">
    <property type="entry name" value="UDP-Glycosyltransferase/glycogen phosphorylase"/>
    <property type="match status" value="1"/>
</dbReference>
<dbReference type="AlphaFoldDB" id="A0A5J4KI69"/>
<organism evidence="3 4">
    <name type="scientific">Dictyobacter vulcani</name>
    <dbReference type="NCBI Taxonomy" id="2607529"/>
    <lineage>
        <taxon>Bacteria</taxon>
        <taxon>Bacillati</taxon>
        <taxon>Chloroflexota</taxon>
        <taxon>Ktedonobacteria</taxon>
        <taxon>Ktedonobacterales</taxon>
        <taxon>Dictyobacteraceae</taxon>
        <taxon>Dictyobacter</taxon>
    </lineage>
</organism>
<dbReference type="Pfam" id="PF01075">
    <property type="entry name" value="Glyco_transf_9"/>
    <property type="match status" value="1"/>
</dbReference>
<dbReference type="PANTHER" id="PTHR30160:SF23">
    <property type="match status" value="1"/>
</dbReference>
<gene>
    <name evidence="3" type="ORF">KDW_15870</name>
</gene>
<accession>A0A5J4KI69</accession>
<evidence type="ECO:0000313" key="3">
    <source>
        <dbReference type="EMBL" id="GER87425.1"/>
    </source>
</evidence>
<dbReference type="GO" id="GO:0009244">
    <property type="term" value="P:lipopolysaccharide core region biosynthetic process"/>
    <property type="evidence" value="ECO:0007669"/>
    <property type="project" value="TreeGrafter"/>
</dbReference>
<dbReference type="InterPro" id="IPR051199">
    <property type="entry name" value="LPS_LOS_Heptosyltrfase"/>
</dbReference>
<reference evidence="3 4" key="1">
    <citation type="submission" date="2019-10" db="EMBL/GenBank/DDBJ databases">
        <title>Dictyobacter vulcani sp. nov., within the class Ktedonobacteria, isolated from soil of volcanic Mt. Zao.</title>
        <authorList>
            <person name="Zheng Y."/>
            <person name="Wang C.M."/>
            <person name="Sakai Y."/>
            <person name="Abe K."/>
            <person name="Yokota A."/>
            <person name="Yabe S."/>
        </authorList>
    </citation>
    <scope>NUCLEOTIDE SEQUENCE [LARGE SCALE GENOMIC DNA]</scope>
    <source>
        <strain evidence="3 4">W12</strain>
    </source>
</reference>
<dbReference type="InterPro" id="IPR002201">
    <property type="entry name" value="Glyco_trans_9"/>
</dbReference>